<evidence type="ECO:0000313" key="2">
    <source>
        <dbReference type="EMBL" id="KAK4003897.1"/>
    </source>
</evidence>
<name>A0ABQ9YTC3_9CRUS</name>
<organism evidence="2 3">
    <name type="scientific">Daphnia magna</name>
    <dbReference type="NCBI Taxonomy" id="35525"/>
    <lineage>
        <taxon>Eukaryota</taxon>
        <taxon>Metazoa</taxon>
        <taxon>Ecdysozoa</taxon>
        <taxon>Arthropoda</taxon>
        <taxon>Crustacea</taxon>
        <taxon>Branchiopoda</taxon>
        <taxon>Diplostraca</taxon>
        <taxon>Cladocera</taxon>
        <taxon>Anomopoda</taxon>
        <taxon>Daphniidae</taxon>
        <taxon>Daphnia</taxon>
    </lineage>
</organism>
<dbReference type="Proteomes" id="UP001234178">
    <property type="component" value="Unassembled WGS sequence"/>
</dbReference>
<sequence>METACRPGGASMANSENRHPEDGSTGCVVLGKTSGCRNRYSDGVSVCSPKLVRELGITVTPWRANRLVSVDGKEIQPEGAAMLWEDDRRGGGFGSGRRHRLTSGEGHVGKTWNADEGWGATRDLHWRHCHRSSGGRDDGPPRLMKAVATQQLDLKGFGECALVEPSQALQSTKRVSTGKVLVSGVGTIGQMAITNLSDHKQWIEEGTVLGIIKPVTEIKEGDMPVAFATAGTEKKALREHGFESRIGEGLMPTDRGSTGAEARRIEPQRSNLIAGGKDIRDREAEFRETIPLGEEVQEARNERMDNQVSRSTQARMPPVRYGQMPQAAVGALLQLLELLGPLMGVQPSQGHSQEAFSRDGVIFQLQGEVFFSDSEWVVVTDVSFGPIENALNKLHLWFTDSAKKKESQAEETT</sequence>
<evidence type="ECO:0000256" key="1">
    <source>
        <dbReference type="SAM" id="MobiDB-lite"/>
    </source>
</evidence>
<evidence type="ECO:0000313" key="3">
    <source>
        <dbReference type="Proteomes" id="UP001234178"/>
    </source>
</evidence>
<reference evidence="2 3" key="1">
    <citation type="journal article" date="2023" name="Nucleic Acids Res.">
        <title>The hologenome of Daphnia magna reveals possible DNA methylation and microbiome-mediated evolution of the host genome.</title>
        <authorList>
            <person name="Chaturvedi A."/>
            <person name="Li X."/>
            <person name="Dhandapani V."/>
            <person name="Marshall H."/>
            <person name="Kissane S."/>
            <person name="Cuenca-Cambronero M."/>
            <person name="Asole G."/>
            <person name="Calvet F."/>
            <person name="Ruiz-Romero M."/>
            <person name="Marangio P."/>
            <person name="Guigo R."/>
            <person name="Rago D."/>
            <person name="Mirbahai L."/>
            <person name="Eastwood N."/>
            <person name="Colbourne J.K."/>
            <person name="Zhou J."/>
            <person name="Mallon E."/>
            <person name="Orsini L."/>
        </authorList>
    </citation>
    <scope>NUCLEOTIDE SEQUENCE [LARGE SCALE GENOMIC DNA]</scope>
    <source>
        <strain evidence="2">LRV0_1</strain>
    </source>
</reference>
<protein>
    <submittedName>
        <fullName evidence="2">Uncharacterized protein</fullName>
    </submittedName>
</protein>
<gene>
    <name evidence="2" type="ORF">OUZ56_005648</name>
</gene>
<dbReference type="EMBL" id="JAOYFB010000001">
    <property type="protein sequence ID" value="KAK4003897.1"/>
    <property type="molecule type" value="Genomic_DNA"/>
</dbReference>
<accession>A0ABQ9YTC3</accession>
<feature type="region of interest" description="Disordered" evidence="1">
    <location>
        <begin position="1"/>
        <end position="24"/>
    </location>
</feature>
<proteinExistence type="predicted"/>
<comment type="caution">
    <text evidence="2">The sequence shown here is derived from an EMBL/GenBank/DDBJ whole genome shotgun (WGS) entry which is preliminary data.</text>
</comment>
<keyword evidence="3" id="KW-1185">Reference proteome</keyword>